<feature type="compositionally biased region" description="Acidic residues" evidence="5">
    <location>
        <begin position="183"/>
        <end position="203"/>
    </location>
</feature>
<dbReference type="Proteomes" id="UP001159427">
    <property type="component" value="Unassembled WGS sequence"/>
</dbReference>
<organism evidence="6 7">
    <name type="scientific">Porites evermanni</name>
    <dbReference type="NCBI Taxonomy" id="104178"/>
    <lineage>
        <taxon>Eukaryota</taxon>
        <taxon>Metazoa</taxon>
        <taxon>Cnidaria</taxon>
        <taxon>Anthozoa</taxon>
        <taxon>Hexacorallia</taxon>
        <taxon>Scleractinia</taxon>
        <taxon>Fungiina</taxon>
        <taxon>Poritidae</taxon>
        <taxon>Porites</taxon>
    </lineage>
</organism>
<dbReference type="EC" id="3.4.21.-" evidence="4"/>
<evidence type="ECO:0000256" key="2">
    <source>
        <dbReference type="ARBA" id="ARBA00022801"/>
    </source>
</evidence>
<evidence type="ECO:0000256" key="5">
    <source>
        <dbReference type="SAM" id="MobiDB-lite"/>
    </source>
</evidence>
<dbReference type="Gene3D" id="2.40.10.120">
    <property type="match status" value="1"/>
</dbReference>
<evidence type="ECO:0000313" key="6">
    <source>
        <dbReference type="EMBL" id="CAH3031076.1"/>
    </source>
</evidence>
<accession>A0ABN8MMF2</accession>
<evidence type="ECO:0000256" key="3">
    <source>
        <dbReference type="ARBA" id="ARBA00022825"/>
    </source>
</evidence>
<keyword evidence="2 4" id="KW-0378">Hydrolase</keyword>
<evidence type="ECO:0000256" key="4">
    <source>
        <dbReference type="RuleBase" id="RU004296"/>
    </source>
</evidence>
<dbReference type="InterPro" id="IPR008256">
    <property type="entry name" value="Peptidase_S1B"/>
</dbReference>
<sequence length="345" mass="38695">MERNDILGDDGRTAIRAVVKVSIFHRRKYTRNEVEGRLRGCFIDPPVNLFSSVLPDCENAGKPSYVYDIGHIHKALSMLLKMKGIETSTTASKEDEDEINKARRDIKREYEESISSHRVEKVSLKKGYESINDTFPLIEGNEQHEVKLEQIVQREVVDDLDTFYSNSSDNEIPPVIQDTVCDEKDDASPDDEENRTESLDPEAWVDDDHGSGFIVANNLIITSKHVVEGAKKILISNAVIRELPCDVVEEDPQNDLALLYCEKLDLAKSGICPLELSEREPLQGVPIFTLGYPISHTGKAALFVKGYVAGETGERYGREPLLTFNIPVNNGNSGGPVFWRCEEDK</sequence>
<evidence type="ECO:0000313" key="7">
    <source>
        <dbReference type="Proteomes" id="UP001159427"/>
    </source>
</evidence>
<dbReference type="PRINTS" id="PR00839">
    <property type="entry name" value="V8PROTEASE"/>
</dbReference>
<protein>
    <recommendedName>
        <fullName evidence="4">Serine protease</fullName>
        <ecNumber evidence="4">3.4.21.-</ecNumber>
    </recommendedName>
</protein>
<dbReference type="SUPFAM" id="SSF50494">
    <property type="entry name" value="Trypsin-like serine proteases"/>
    <property type="match status" value="1"/>
</dbReference>
<feature type="region of interest" description="Disordered" evidence="5">
    <location>
        <begin position="181"/>
        <end position="203"/>
    </location>
</feature>
<keyword evidence="3 4" id="KW-0720">Serine protease</keyword>
<comment type="similarity">
    <text evidence="4">Belongs to the peptidase S1B family.</text>
</comment>
<dbReference type="InterPro" id="IPR009003">
    <property type="entry name" value="Peptidase_S1_PA"/>
</dbReference>
<reference evidence="6 7" key="1">
    <citation type="submission" date="2022-05" db="EMBL/GenBank/DDBJ databases">
        <authorList>
            <consortium name="Genoscope - CEA"/>
            <person name="William W."/>
        </authorList>
    </citation>
    <scope>NUCLEOTIDE SEQUENCE [LARGE SCALE GENOMIC DNA]</scope>
</reference>
<keyword evidence="7" id="KW-1185">Reference proteome</keyword>
<comment type="caution">
    <text evidence="6">The sequence shown here is derived from an EMBL/GenBank/DDBJ whole genome shotgun (WGS) entry which is preliminary data.</text>
</comment>
<keyword evidence="1 4" id="KW-0645">Protease</keyword>
<name>A0ABN8MMF2_9CNID</name>
<gene>
    <name evidence="6" type="ORF">PEVE_00038758</name>
</gene>
<evidence type="ECO:0000256" key="1">
    <source>
        <dbReference type="ARBA" id="ARBA00022670"/>
    </source>
</evidence>
<dbReference type="EMBL" id="CALNXI010000668">
    <property type="protein sequence ID" value="CAH3031076.1"/>
    <property type="molecule type" value="Genomic_DNA"/>
</dbReference>
<dbReference type="Pfam" id="PF13365">
    <property type="entry name" value="Trypsin_2"/>
    <property type="match status" value="1"/>
</dbReference>
<proteinExistence type="inferred from homology"/>